<name>A0A852ZKT6_9ACTN</name>
<accession>A0A852ZKT6</accession>
<evidence type="ECO:0000313" key="1">
    <source>
        <dbReference type="EMBL" id="NYH93667.1"/>
    </source>
</evidence>
<comment type="caution">
    <text evidence="1">The sequence shown here is derived from an EMBL/GenBank/DDBJ whole genome shotgun (WGS) entry which is preliminary data.</text>
</comment>
<protein>
    <submittedName>
        <fullName evidence="1">Uncharacterized protein</fullName>
    </submittedName>
</protein>
<evidence type="ECO:0000313" key="2">
    <source>
        <dbReference type="Proteomes" id="UP000579605"/>
    </source>
</evidence>
<dbReference type="AlphaFoldDB" id="A0A852ZKT6"/>
<dbReference type="EMBL" id="JACBZH010000001">
    <property type="protein sequence ID" value="NYH93667.1"/>
    <property type="molecule type" value="Genomic_DNA"/>
</dbReference>
<sequence>MQVLLGHAELAEVRTREGRVLLAVTFTVEQDTITAYDVIADPACLARLTLAVPDD</sequence>
<reference evidence="1 2" key="1">
    <citation type="submission" date="2020-07" db="EMBL/GenBank/DDBJ databases">
        <title>Sequencing the genomes of 1000 actinobacteria strains.</title>
        <authorList>
            <person name="Klenk H.-P."/>
        </authorList>
    </citation>
    <scope>NUCLEOTIDE SEQUENCE [LARGE SCALE GENOMIC DNA]</scope>
    <source>
        <strain evidence="1 2">DSM 18448</strain>
    </source>
</reference>
<keyword evidence="2" id="KW-1185">Reference proteome</keyword>
<gene>
    <name evidence="1" type="ORF">F4554_006305</name>
</gene>
<proteinExistence type="predicted"/>
<dbReference type="Proteomes" id="UP000579605">
    <property type="component" value="Unassembled WGS sequence"/>
</dbReference>
<dbReference type="RefSeq" id="WP_179791164.1">
    <property type="nucleotide sequence ID" value="NZ_BAAARR010000012.1"/>
</dbReference>
<organism evidence="1 2">
    <name type="scientific">Actinopolymorpha rutila</name>
    <dbReference type="NCBI Taxonomy" id="446787"/>
    <lineage>
        <taxon>Bacteria</taxon>
        <taxon>Bacillati</taxon>
        <taxon>Actinomycetota</taxon>
        <taxon>Actinomycetes</taxon>
        <taxon>Propionibacteriales</taxon>
        <taxon>Actinopolymorphaceae</taxon>
        <taxon>Actinopolymorpha</taxon>
    </lineage>
</organism>